<accession>A0A1I5KX52</accession>
<evidence type="ECO:0000313" key="4">
    <source>
        <dbReference type="Proteomes" id="UP000199356"/>
    </source>
</evidence>
<reference evidence="3 4" key="1">
    <citation type="submission" date="2016-10" db="EMBL/GenBank/DDBJ databases">
        <authorList>
            <person name="de Groot N.N."/>
        </authorList>
    </citation>
    <scope>NUCLEOTIDE SEQUENCE [LARGE SCALE GENOMIC DNA]</scope>
    <source>
        <strain evidence="3 4">DSM 19547</strain>
    </source>
</reference>
<evidence type="ECO:0000259" key="2">
    <source>
        <dbReference type="Pfam" id="PF07835"/>
    </source>
</evidence>
<feature type="domain" description="Cytochrome c oxidase subunit IV bacterial aa3 type" evidence="2">
    <location>
        <begin position="6"/>
        <end position="45"/>
    </location>
</feature>
<dbReference type="RefSeq" id="WP_093416820.1">
    <property type="nucleotide sequence ID" value="NZ_FOXA01000001.1"/>
</dbReference>
<dbReference type="STRING" id="441119.SAMN04488047_101345"/>
<proteinExistence type="predicted"/>
<dbReference type="InterPro" id="IPR012422">
    <property type="entry name" value="Cyt_c_oxidase_su4_bac-aa3"/>
</dbReference>
<evidence type="ECO:0000313" key="3">
    <source>
        <dbReference type="EMBL" id="SFO89482.1"/>
    </source>
</evidence>
<sequence>MAEDKHTHGKMDIVEQEKTFASFMSLTVKTVVAIIVILILLALVNG</sequence>
<dbReference type="EMBL" id="FOXA01000001">
    <property type="protein sequence ID" value="SFO89482.1"/>
    <property type="molecule type" value="Genomic_DNA"/>
</dbReference>
<dbReference type="SUPFAM" id="SSF81469">
    <property type="entry name" value="Bacterial aa3 type cytochrome c oxidase subunit IV"/>
    <property type="match status" value="1"/>
</dbReference>
<dbReference type="Proteomes" id="UP000199356">
    <property type="component" value="Unassembled WGS sequence"/>
</dbReference>
<protein>
    <submittedName>
        <fullName evidence="3">Aa3 type cytochrome c oxidase subunit IV</fullName>
    </submittedName>
</protein>
<organism evidence="3 4">
    <name type="scientific">Tranquillimonas alkanivorans</name>
    <dbReference type="NCBI Taxonomy" id="441119"/>
    <lineage>
        <taxon>Bacteria</taxon>
        <taxon>Pseudomonadati</taxon>
        <taxon>Pseudomonadota</taxon>
        <taxon>Alphaproteobacteria</taxon>
        <taxon>Rhodobacterales</taxon>
        <taxon>Roseobacteraceae</taxon>
        <taxon>Tranquillimonas</taxon>
    </lineage>
</organism>
<dbReference type="OrthoDB" id="7691500at2"/>
<keyword evidence="4" id="KW-1185">Reference proteome</keyword>
<dbReference type="AlphaFoldDB" id="A0A1I5KX52"/>
<keyword evidence="1" id="KW-1133">Transmembrane helix</keyword>
<evidence type="ECO:0000256" key="1">
    <source>
        <dbReference type="SAM" id="Phobius"/>
    </source>
</evidence>
<name>A0A1I5KX52_9RHOB</name>
<dbReference type="Gene3D" id="1.20.5.160">
    <property type="entry name" value="Bacterial aa3 type cytochrome c oxidase subunit IV"/>
    <property type="match status" value="1"/>
</dbReference>
<dbReference type="InterPro" id="IPR036596">
    <property type="entry name" value="Cyt-C_aa3_sf"/>
</dbReference>
<dbReference type="Pfam" id="PF07835">
    <property type="entry name" value="COX4_pro_2"/>
    <property type="match status" value="1"/>
</dbReference>
<gene>
    <name evidence="3" type="ORF">SAMN04488047_101345</name>
</gene>
<feature type="transmembrane region" description="Helical" evidence="1">
    <location>
        <begin position="20"/>
        <end position="44"/>
    </location>
</feature>
<keyword evidence="1" id="KW-0472">Membrane</keyword>
<keyword evidence="1" id="KW-0812">Transmembrane</keyword>